<evidence type="ECO:0000259" key="6">
    <source>
        <dbReference type="Pfam" id="PF00149"/>
    </source>
</evidence>
<dbReference type="PANTHER" id="PTHR34990:SF2">
    <property type="entry name" value="BLL8164 PROTEIN"/>
    <property type="match status" value="1"/>
</dbReference>
<evidence type="ECO:0000256" key="5">
    <source>
        <dbReference type="ARBA" id="ARBA00023211"/>
    </source>
</evidence>
<dbReference type="CDD" id="cd07398">
    <property type="entry name" value="MPP_YbbF-LpxH"/>
    <property type="match status" value="1"/>
</dbReference>
<feature type="domain" description="Calcineurin-like phosphoesterase" evidence="6">
    <location>
        <begin position="17"/>
        <end position="220"/>
    </location>
</feature>
<dbReference type="GO" id="GO:0046872">
    <property type="term" value="F:metal ion binding"/>
    <property type="evidence" value="ECO:0007669"/>
    <property type="project" value="UniProtKB-KW"/>
</dbReference>
<keyword evidence="2" id="KW-0997">Cell inner membrane</keyword>
<keyword evidence="7" id="KW-0378">Hydrolase</keyword>
<keyword evidence="4" id="KW-0472">Membrane</keyword>
<dbReference type="InterPro" id="IPR029052">
    <property type="entry name" value="Metallo-depent_PP-like"/>
</dbReference>
<dbReference type="EMBL" id="CP031124">
    <property type="protein sequence ID" value="AXF85062.1"/>
    <property type="molecule type" value="Genomic_DNA"/>
</dbReference>
<evidence type="ECO:0000256" key="1">
    <source>
        <dbReference type="ARBA" id="ARBA00022475"/>
    </source>
</evidence>
<keyword evidence="1" id="KW-1003">Cell membrane</keyword>
<dbReference type="AlphaFoldDB" id="A0A345D9M4"/>
<dbReference type="PANTHER" id="PTHR34990">
    <property type="entry name" value="UDP-2,3-DIACYLGLUCOSAMINE HYDROLASE-RELATED"/>
    <property type="match status" value="1"/>
</dbReference>
<keyword evidence="5" id="KW-0464">Manganese</keyword>
<accession>A0A345D9M4</accession>
<keyword evidence="3" id="KW-0479">Metal-binding</keyword>
<gene>
    <name evidence="7" type="primary">lpxH_1</name>
    <name evidence="7" type="ORF">DTO96_100781</name>
</gene>
<evidence type="ECO:0000256" key="2">
    <source>
        <dbReference type="ARBA" id="ARBA00022519"/>
    </source>
</evidence>
<organism evidence="7 8">
    <name type="scientific">Ephemeroptericola cinctiostellae</name>
    <dbReference type="NCBI Taxonomy" id="2268024"/>
    <lineage>
        <taxon>Bacteria</taxon>
        <taxon>Pseudomonadati</taxon>
        <taxon>Pseudomonadota</taxon>
        <taxon>Betaproteobacteria</taxon>
        <taxon>Burkholderiales</taxon>
        <taxon>Burkholderiaceae</taxon>
        <taxon>Ephemeroptericola</taxon>
    </lineage>
</organism>
<dbReference type="Gene3D" id="3.60.21.10">
    <property type="match status" value="1"/>
</dbReference>
<dbReference type="KEGG" id="hyf:DTO96_100781"/>
<dbReference type="EC" id="3.6.1.54" evidence="7"/>
<dbReference type="InterPro" id="IPR043461">
    <property type="entry name" value="LpxH-like"/>
</dbReference>
<proteinExistence type="predicted"/>
<dbReference type="Proteomes" id="UP000252182">
    <property type="component" value="Chromosome"/>
</dbReference>
<evidence type="ECO:0000256" key="3">
    <source>
        <dbReference type="ARBA" id="ARBA00022723"/>
    </source>
</evidence>
<dbReference type="OrthoDB" id="9802481at2"/>
<dbReference type="GO" id="GO:0008758">
    <property type="term" value="F:UDP-2,3-diacylglucosamine hydrolase activity"/>
    <property type="evidence" value="ECO:0007669"/>
    <property type="project" value="TreeGrafter"/>
</dbReference>
<dbReference type="InterPro" id="IPR004843">
    <property type="entry name" value="Calcineurin-like_PHP"/>
</dbReference>
<name>A0A345D9M4_9BURK</name>
<reference evidence="8" key="1">
    <citation type="submission" date="2018-07" db="EMBL/GenBank/DDBJ databases">
        <authorList>
            <person name="Kim H."/>
        </authorList>
    </citation>
    <scope>NUCLEOTIDE SEQUENCE [LARGE SCALE GENOMIC DNA]</scope>
    <source>
        <strain evidence="8">F02</strain>
    </source>
</reference>
<evidence type="ECO:0000313" key="8">
    <source>
        <dbReference type="Proteomes" id="UP000252182"/>
    </source>
</evidence>
<dbReference type="RefSeq" id="WP_114562301.1">
    <property type="nucleotide sequence ID" value="NZ_CP031124.1"/>
</dbReference>
<dbReference type="GO" id="GO:0016020">
    <property type="term" value="C:membrane"/>
    <property type="evidence" value="ECO:0007669"/>
    <property type="project" value="GOC"/>
</dbReference>
<dbReference type="GO" id="GO:0009245">
    <property type="term" value="P:lipid A biosynthetic process"/>
    <property type="evidence" value="ECO:0007669"/>
    <property type="project" value="TreeGrafter"/>
</dbReference>
<dbReference type="SUPFAM" id="SSF56300">
    <property type="entry name" value="Metallo-dependent phosphatases"/>
    <property type="match status" value="1"/>
</dbReference>
<dbReference type="Pfam" id="PF00149">
    <property type="entry name" value="Metallophos"/>
    <property type="match status" value="1"/>
</dbReference>
<sequence length="306" mass="35348">MSEQSHIHNDTAACQQRTLWISDVHLGTKDCSAQALLDFLKHHDAETIYLVGDIIDGWQLRKRWYWPQTHNDVIQKLLRKARKGTRIIYIPGNHDEFIRSYLRHSPFLGVGGIEIVDEAMHVTADGKRIWVLHGDLFDGVVQNMKWLARLGDELYMLALKVNRWLNNWRARMGFDYWSLSQYLKSKVKNAVSYIDDFEHAVATEAERRGCDAVLCGHIHRAQIRQIGNVTYLNSGDWVESLTAIAEDFNGKLSIIEWGKTEQIAKRKMNDALLRAKQTSRTTIPMPASTYHEHEPIVDVLPYPNHH</sequence>
<evidence type="ECO:0000256" key="4">
    <source>
        <dbReference type="ARBA" id="ARBA00023136"/>
    </source>
</evidence>
<evidence type="ECO:0000313" key="7">
    <source>
        <dbReference type="EMBL" id="AXF85062.1"/>
    </source>
</evidence>
<keyword evidence="8" id="KW-1185">Reference proteome</keyword>
<protein>
    <submittedName>
        <fullName evidence="7">UDP-2,3-diacylglucosamine hydrolase</fullName>
        <ecNumber evidence="7">3.6.1.54</ecNumber>
    </submittedName>
</protein>